<dbReference type="AlphaFoldDB" id="A0A0J7IZA9"/>
<feature type="transmembrane region" description="Helical" evidence="1">
    <location>
        <begin position="67"/>
        <end position="87"/>
    </location>
</feature>
<reference evidence="2 3" key="1">
    <citation type="journal article" date="2004" name="Int. J. Syst. Evol. Microbiol.">
        <title>Kaistella koreensis gen. nov., sp. nov., a novel member of the Chryseobacterium-Bergeyella-Riemerella branch.</title>
        <authorList>
            <person name="Kim M.K."/>
            <person name="Im W.T."/>
            <person name="Shin Y.K."/>
            <person name="Lim J.H."/>
            <person name="Kim S.H."/>
            <person name="Lee B.C."/>
            <person name="Park M.Y."/>
            <person name="Lee K.Y."/>
            <person name="Lee S.T."/>
        </authorList>
    </citation>
    <scope>NUCLEOTIDE SEQUENCE [LARGE SCALE GENOMIC DNA]</scope>
    <source>
        <strain evidence="2 3">CCUG 49689</strain>
    </source>
</reference>
<feature type="transmembrane region" description="Helical" evidence="1">
    <location>
        <begin position="9"/>
        <end position="29"/>
    </location>
</feature>
<dbReference type="EMBL" id="LFNG01000010">
    <property type="protein sequence ID" value="KMQ71129.1"/>
    <property type="molecule type" value="Genomic_DNA"/>
</dbReference>
<keyword evidence="1" id="KW-0812">Transmembrane</keyword>
<dbReference type="Proteomes" id="UP000035900">
    <property type="component" value="Unassembled WGS sequence"/>
</dbReference>
<feature type="transmembrane region" description="Helical" evidence="1">
    <location>
        <begin position="41"/>
        <end position="60"/>
    </location>
</feature>
<feature type="transmembrane region" description="Helical" evidence="1">
    <location>
        <begin position="220"/>
        <end position="237"/>
    </location>
</feature>
<feature type="transmembrane region" description="Helical" evidence="1">
    <location>
        <begin position="451"/>
        <end position="471"/>
    </location>
</feature>
<organism evidence="2 3">
    <name type="scientific">Chryseobacterium koreense CCUG 49689</name>
    <dbReference type="NCBI Taxonomy" id="1304281"/>
    <lineage>
        <taxon>Bacteria</taxon>
        <taxon>Pseudomonadati</taxon>
        <taxon>Bacteroidota</taxon>
        <taxon>Flavobacteriia</taxon>
        <taxon>Flavobacteriales</taxon>
        <taxon>Weeksellaceae</taxon>
        <taxon>Chryseobacterium group</taxon>
        <taxon>Chryseobacterium</taxon>
    </lineage>
</organism>
<dbReference type="PATRIC" id="fig|1304281.5.peg.1734"/>
<proteinExistence type="predicted"/>
<evidence type="ECO:0000313" key="3">
    <source>
        <dbReference type="Proteomes" id="UP000035900"/>
    </source>
</evidence>
<accession>A0A0J7IZA9</accession>
<feature type="transmembrane region" description="Helical" evidence="1">
    <location>
        <begin position="429"/>
        <end position="445"/>
    </location>
</feature>
<evidence type="ECO:0000313" key="2">
    <source>
        <dbReference type="EMBL" id="KMQ71129.1"/>
    </source>
</evidence>
<feature type="transmembrane region" description="Helical" evidence="1">
    <location>
        <begin position="107"/>
        <end position="132"/>
    </location>
</feature>
<dbReference type="OrthoDB" id="1254489at2"/>
<feature type="transmembrane region" description="Helical" evidence="1">
    <location>
        <begin position="191"/>
        <end position="213"/>
    </location>
</feature>
<evidence type="ECO:0000256" key="1">
    <source>
        <dbReference type="SAM" id="Phobius"/>
    </source>
</evidence>
<comment type="caution">
    <text evidence="2">The sequence shown here is derived from an EMBL/GenBank/DDBJ whole genome shotgun (WGS) entry which is preliminary data.</text>
</comment>
<feature type="transmembrane region" description="Helical" evidence="1">
    <location>
        <begin position="243"/>
        <end position="259"/>
    </location>
</feature>
<dbReference type="STRING" id="1304281.ACM44_08075"/>
<sequence>MKFKLGRKSYLALTIGGWFLFIGFAIFKIDEVKTRPIISELIVSAFLVQLSVMNFIWNWYKRQRPTLLDWFRLSTFLAVVYSYFKLIDKFDGKIDWVYGSQYFDRFYILPSLLVVLCGLSTLFISENLLRYIIKKRESIRNFSNTSYEIRSKAVFYPIVFIVLGIQAYLLISGKVGYGAKAEDATGAFSFVQQIFLSLSTFIFSALAIFKYSLNEKSRTLNFTFYFYFACQILLGLLSGMKGNVIYTFVIVLIPFLFSGRIVPKKYIIMAVIPALLLYPLMDNYRDTLRDFPKLSKEKSFGLALGKTFGTELTSNISAGGDKYTSRMEMFPALLTSVELEPQWKEYKDMTRYIYIPVSFFPRVIIPGKPIADTGEKLNYMISGLTGSSQTPTTFGWAYLEGGYTYVVLSFLIFAIFICFLEFKIGADSLLGLLIYISLIVTLFVVEHDIYFILSKILQNLVVYYFFYKLLFREKQKVKT</sequence>
<dbReference type="RefSeq" id="WP_048499528.1">
    <property type="nucleotide sequence ID" value="NZ_LFNG01000010.1"/>
</dbReference>
<keyword evidence="1" id="KW-1133">Transmembrane helix</keyword>
<gene>
    <name evidence="2" type="ORF">ACM44_08075</name>
</gene>
<evidence type="ECO:0008006" key="4">
    <source>
        <dbReference type="Google" id="ProtNLM"/>
    </source>
</evidence>
<feature type="transmembrane region" description="Helical" evidence="1">
    <location>
        <begin position="402"/>
        <end position="422"/>
    </location>
</feature>
<keyword evidence="1" id="KW-0472">Membrane</keyword>
<name>A0A0J7IZA9_9FLAO</name>
<feature type="transmembrane region" description="Helical" evidence="1">
    <location>
        <begin position="153"/>
        <end position="171"/>
    </location>
</feature>
<keyword evidence="3" id="KW-1185">Reference proteome</keyword>
<protein>
    <recommendedName>
        <fullName evidence="4">Oligosaccharide repeat unit polymerase</fullName>
    </recommendedName>
</protein>